<evidence type="ECO:0000256" key="1">
    <source>
        <dbReference type="SAM" id="MobiDB-lite"/>
    </source>
</evidence>
<protein>
    <submittedName>
        <fullName evidence="2">Uncharacterized protein</fullName>
    </submittedName>
</protein>
<gene>
    <name evidence="2" type="ORF">BMF94_3957</name>
</gene>
<dbReference type="OrthoDB" id="2522885at2759"/>
<reference evidence="2 3" key="1">
    <citation type="journal article" date="2018" name="Front. Microbiol.">
        <title>Prospects for Fungal Bioremediation of Acidic Radioactive Waste Sites: Characterization and Genome Sequence of Rhodotorula taiwanensis MD1149.</title>
        <authorList>
            <person name="Tkavc R."/>
            <person name="Matrosova V.Y."/>
            <person name="Grichenko O.E."/>
            <person name="Gostincar C."/>
            <person name="Volpe R.P."/>
            <person name="Klimenkova P."/>
            <person name="Gaidamakova E.K."/>
            <person name="Zhou C.E."/>
            <person name="Stewart B.J."/>
            <person name="Lyman M.G."/>
            <person name="Malfatti S.A."/>
            <person name="Rubinfeld B."/>
            <person name="Courtot M."/>
            <person name="Singh J."/>
            <person name="Dalgard C.L."/>
            <person name="Hamilton T."/>
            <person name="Frey K.G."/>
            <person name="Gunde-Cimerman N."/>
            <person name="Dugan L."/>
            <person name="Daly M.J."/>
        </authorList>
    </citation>
    <scope>NUCLEOTIDE SEQUENCE [LARGE SCALE GENOMIC DNA]</scope>
    <source>
        <strain evidence="2 3">MD1149</strain>
    </source>
</reference>
<dbReference type="Proteomes" id="UP000237144">
    <property type="component" value="Unassembled WGS sequence"/>
</dbReference>
<comment type="caution">
    <text evidence="2">The sequence shown here is derived from an EMBL/GenBank/DDBJ whole genome shotgun (WGS) entry which is preliminary data.</text>
</comment>
<feature type="region of interest" description="Disordered" evidence="1">
    <location>
        <begin position="49"/>
        <end position="158"/>
    </location>
</feature>
<evidence type="ECO:0000313" key="2">
    <source>
        <dbReference type="EMBL" id="POY72971.1"/>
    </source>
</evidence>
<feature type="compositionally biased region" description="Basic and acidic residues" evidence="1">
    <location>
        <begin position="49"/>
        <end position="58"/>
    </location>
</feature>
<feature type="compositionally biased region" description="Basic and acidic residues" evidence="1">
    <location>
        <begin position="83"/>
        <end position="103"/>
    </location>
</feature>
<accession>A0A2S5B8C6</accession>
<organism evidence="2 3">
    <name type="scientific">Rhodotorula taiwanensis</name>
    <dbReference type="NCBI Taxonomy" id="741276"/>
    <lineage>
        <taxon>Eukaryota</taxon>
        <taxon>Fungi</taxon>
        <taxon>Dikarya</taxon>
        <taxon>Basidiomycota</taxon>
        <taxon>Pucciniomycotina</taxon>
        <taxon>Microbotryomycetes</taxon>
        <taxon>Sporidiobolales</taxon>
        <taxon>Sporidiobolaceae</taxon>
        <taxon>Rhodotorula</taxon>
    </lineage>
</organism>
<dbReference type="AlphaFoldDB" id="A0A2S5B8C6"/>
<dbReference type="EMBL" id="PJQD01000043">
    <property type="protein sequence ID" value="POY72971.1"/>
    <property type="molecule type" value="Genomic_DNA"/>
</dbReference>
<keyword evidence="3" id="KW-1185">Reference proteome</keyword>
<feature type="compositionally biased region" description="Basic and acidic residues" evidence="1">
    <location>
        <begin position="113"/>
        <end position="126"/>
    </location>
</feature>
<proteinExistence type="predicted"/>
<sequence>MAGGVLNKIEHALHLDDRTRDLDTVHASTHVARDQHEAEERRADALMIERDAEQRAHPETSGPPGTVPLAAQHDNLSSMPHRASLDEAAHGDHAHQHHAERQTTPDMEGVAHVPEKDLPQRYDRMEGTGLRPSDPNDVHSMDGKPLPLGASAGDDAML</sequence>
<evidence type="ECO:0000313" key="3">
    <source>
        <dbReference type="Proteomes" id="UP000237144"/>
    </source>
</evidence>
<name>A0A2S5B8C6_9BASI</name>